<dbReference type="OrthoDB" id="165352at2759"/>
<dbReference type="GO" id="GO:0005886">
    <property type="term" value="C:plasma membrane"/>
    <property type="evidence" value="ECO:0007669"/>
    <property type="project" value="UniProtKB-SubCell"/>
</dbReference>
<dbReference type="GO" id="GO:0050897">
    <property type="term" value="F:cobalt ion binding"/>
    <property type="evidence" value="ECO:0007669"/>
    <property type="project" value="TreeGrafter"/>
</dbReference>
<dbReference type="GO" id="GO:0000287">
    <property type="term" value="F:magnesium ion binding"/>
    <property type="evidence" value="ECO:0007669"/>
    <property type="project" value="TreeGrafter"/>
</dbReference>
<keyword evidence="3" id="KW-0813">Transport</keyword>
<evidence type="ECO:0008006" key="12">
    <source>
        <dbReference type="Google" id="ProtNLM"/>
    </source>
</evidence>
<evidence type="ECO:0000256" key="3">
    <source>
        <dbReference type="ARBA" id="ARBA00022448"/>
    </source>
</evidence>
<proteinExistence type="inferred from homology"/>
<feature type="compositionally biased region" description="Low complexity" evidence="8">
    <location>
        <begin position="21"/>
        <end position="30"/>
    </location>
</feature>
<keyword evidence="4" id="KW-1003">Cell membrane</keyword>
<reference evidence="10" key="1">
    <citation type="journal article" date="2020" name="Stud. Mycol.">
        <title>101 Dothideomycetes genomes: a test case for predicting lifestyles and emergence of pathogens.</title>
        <authorList>
            <person name="Haridas S."/>
            <person name="Albert R."/>
            <person name="Binder M."/>
            <person name="Bloem J."/>
            <person name="Labutti K."/>
            <person name="Salamov A."/>
            <person name="Andreopoulos B."/>
            <person name="Baker S."/>
            <person name="Barry K."/>
            <person name="Bills G."/>
            <person name="Bluhm B."/>
            <person name="Cannon C."/>
            <person name="Castanera R."/>
            <person name="Culley D."/>
            <person name="Daum C."/>
            <person name="Ezra D."/>
            <person name="Gonzalez J."/>
            <person name="Henrissat B."/>
            <person name="Kuo A."/>
            <person name="Liang C."/>
            <person name="Lipzen A."/>
            <person name="Lutzoni F."/>
            <person name="Magnuson J."/>
            <person name="Mondo S."/>
            <person name="Nolan M."/>
            <person name="Ohm R."/>
            <person name="Pangilinan J."/>
            <person name="Park H.-J."/>
            <person name="Ramirez L."/>
            <person name="Alfaro M."/>
            <person name="Sun H."/>
            <person name="Tritt A."/>
            <person name="Yoshinaga Y."/>
            <person name="Zwiers L.-H."/>
            <person name="Turgeon B."/>
            <person name="Goodwin S."/>
            <person name="Spatafora J."/>
            <person name="Crous P."/>
            <person name="Grigoriev I."/>
        </authorList>
    </citation>
    <scope>NUCLEOTIDE SEQUENCE</scope>
    <source>
        <strain evidence="10">CBS 113818</strain>
    </source>
</reference>
<keyword evidence="6 9" id="KW-1133">Transmembrane helix</keyword>
<evidence type="ECO:0000256" key="6">
    <source>
        <dbReference type="ARBA" id="ARBA00022989"/>
    </source>
</evidence>
<feature type="transmembrane region" description="Helical" evidence="9">
    <location>
        <begin position="580"/>
        <end position="598"/>
    </location>
</feature>
<evidence type="ECO:0000256" key="1">
    <source>
        <dbReference type="ARBA" id="ARBA00004651"/>
    </source>
</evidence>
<dbReference type="SUPFAM" id="SSF143865">
    <property type="entry name" value="CorA soluble domain-like"/>
    <property type="match status" value="1"/>
</dbReference>
<dbReference type="InterPro" id="IPR045861">
    <property type="entry name" value="CorA_cytoplasmic_dom"/>
</dbReference>
<evidence type="ECO:0000256" key="9">
    <source>
        <dbReference type="SAM" id="Phobius"/>
    </source>
</evidence>
<feature type="transmembrane region" description="Helical" evidence="9">
    <location>
        <begin position="541"/>
        <end position="560"/>
    </location>
</feature>
<feature type="compositionally biased region" description="Acidic residues" evidence="8">
    <location>
        <begin position="227"/>
        <end position="238"/>
    </location>
</feature>
<sequence>MAPSPEQTRVQDFAAPGSPTAAEQQAASEDASARLTIDTQLDGQHTRGRSATSTTATAAAPNADHLVSPDRCSIDSATLRRRITRSHTVKKYDEYKSPTRHTWEEPGAEPGVDTRNDEDAAKYHHLQAHCQITVVDFSDERVECHELDNDTLEDFLALPKEEWVACRWVNVNALSWDVIRMLGNHGKLHRLAIEDLMGDRGRTKVDWYSDQAFLLLTLSKLVRTPVDDSDSSDSESDEDHYRHARARSRSRHPQKKKEKKGLLKTLKNAILPTASEKKQKDVESSLSSSEKNEYNMDGSALSSIPTPPSTAQIRTLQRYRGGPNVDRILYLEQHSALTPKHLAVSVEQVSIFLLADNSVISFFEHSADEVEDMILKRLRTEDTILRRSQDSSMIVQAIIDAIIDLAMPVVAAYEDAMGELELDVLDDPELIHSQLLYLLTSELSILRNTIQPIVSLINALRDHKSDPLAQSWMSTSNSNLATRKTMSSITISPLAHTYLGDVEDHCIMITASLDQMRRAADNLIDLIFNMMGAYQNESMRILTAVTIFFLPLTFLVGYFGQNFARFSAVTDNSDAFFWKIAIPVMVLTVLVLLSNTIVRKVERRVARWKRREVKRKEAVKRMKAMGIKRGIGLATRGGVGLGEGEARIRKRQTMYTRGQIGSF</sequence>
<dbReference type="InterPro" id="IPR045863">
    <property type="entry name" value="CorA_TM1_TM2"/>
</dbReference>
<dbReference type="Gene3D" id="3.30.460.20">
    <property type="entry name" value="CorA soluble domain-like"/>
    <property type="match status" value="1"/>
</dbReference>
<dbReference type="Gene3D" id="1.20.58.340">
    <property type="entry name" value="Magnesium transport protein CorA, transmembrane region"/>
    <property type="match status" value="2"/>
</dbReference>
<dbReference type="PANTHER" id="PTHR46494">
    <property type="entry name" value="CORA FAMILY METAL ION TRANSPORTER (EUROFUNG)"/>
    <property type="match status" value="1"/>
</dbReference>
<gene>
    <name evidence="10" type="ORF">CC86DRAFT_370557</name>
</gene>
<feature type="compositionally biased region" description="Basic residues" evidence="8">
    <location>
        <begin position="242"/>
        <end position="259"/>
    </location>
</feature>
<feature type="region of interest" description="Disordered" evidence="8">
    <location>
        <begin position="1"/>
        <end position="69"/>
    </location>
</feature>
<evidence type="ECO:0000313" key="10">
    <source>
        <dbReference type="EMBL" id="KAF2825586.1"/>
    </source>
</evidence>
<dbReference type="GO" id="GO:0015095">
    <property type="term" value="F:magnesium ion transmembrane transporter activity"/>
    <property type="evidence" value="ECO:0007669"/>
    <property type="project" value="TreeGrafter"/>
</dbReference>
<dbReference type="EMBL" id="MU006227">
    <property type="protein sequence ID" value="KAF2825586.1"/>
    <property type="molecule type" value="Genomic_DNA"/>
</dbReference>
<feature type="compositionally biased region" description="Low complexity" evidence="8">
    <location>
        <begin position="50"/>
        <end position="60"/>
    </location>
</feature>
<evidence type="ECO:0000256" key="5">
    <source>
        <dbReference type="ARBA" id="ARBA00022692"/>
    </source>
</evidence>
<evidence type="ECO:0000313" key="11">
    <source>
        <dbReference type="Proteomes" id="UP000799424"/>
    </source>
</evidence>
<feature type="region of interest" description="Disordered" evidence="8">
    <location>
        <begin position="225"/>
        <end position="309"/>
    </location>
</feature>
<organism evidence="10 11">
    <name type="scientific">Ophiobolus disseminans</name>
    <dbReference type="NCBI Taxonomy" id="1469910"/>
    <lineage>
        <taxon>Eukaryota</taxon>
        <taxon>Fungi</taxon>
        <taxon>Dikarya</taxon>
        <taxon>Ascomycota</taxon>
        <taxon>Pezizomycotina</taxon>
        <taxon>Dothideomycetes</taxon>
        <taxon>Pleosporomycetidae</taxon>
        <taxon>Pleosporales</taxon>
        <taxon>Pleosporineae</taxon>
        <taxon>Phaeosphaeriaceae</taxon>
        <taxon>Ophiobolus</taxon>
    </lineage>
</organism>
<keyword evidence="11" id="KW-1185">Reference proteome</keyword>
<comment type="subcellular location">
    <subcellularLocation>
        <location evidence="1">Cell membrane</location>
        <topology evidence="1">Multi-pass membrane protein</topology>
    </subcellularLocation>
</comment>
<dbReference type="AlphaFoldDB" id="A0A6A6ZXL5"/>
<dbReference type="PANTHER" id="PTHR46494:SF1">
    <property type="entry name" value="CORA FAMILY METAL ION TRANSPORTER (EUROFUNG)"/>
    <property type="match status" value="1"/>
</dbReference>
<protein>
    <recommendedName>
        <fullName evidence="12">Cora-domain-containing protein</fullName>
    </recommendedName>
</protein>
<dbReference type="SUPFAM" id="SSF144083">
    <property type="entry name" value="Magnesium transport protein CorA, transmembrane region"/>
    <property type="match status" value="1"/>
</dbReference>
<dbReference type="Pfam" id="PF01544">
    <property type="entry name" value="CorA"/>
    <property type="match status" value="1"/>
</dbReference>
<keyword evidence="7 9" id="KW-0472">Membrane</keyword>
<feature type="compositionally biased region" description="Polar residues" evidence="8">
    <location>
        <begin position="1"/>
        <end position="10"/>
    </location>
</feature>
<dbReference type="Proteomes" id="UP000799424">
    <property type="component" value="Unassembled WGS sequence"/>
</dbReference>
<comment type="similarity">
    <text evidence="2">Belongs to the CorA metal ion transporter (MIT) (TC 1.A.35) family.</text>
</comment>
<name>A0A6A6ZXL5_9PLEO</name>
<evidence type="ECO:0000256" key="7">
    <source>
        <dbReference type="ARBA" id="ARBA00023136"/>
    </source>
</evidence>
<evidence type="ECO:0000256" key="2">
    <source>
        <dbReference type="ARBA" id="ARBA00009765"/>
    </source>
</evidence>
<evidence type="ECO:0000256" key="4">
    <source>
        <dbReference type="ARBA" id="ARBA00022475"/>
    </source>
</evidence>
<dbReference type="GO" id="GO:0015087">
    <property type="term" value="F:cobalt ion transmembrane transporter activity"/>
    <property type="evidence" value="ECO:0007669"/>
    <property type="project" value="TreeGrafter"/>
</dbReference>
<keyword evidence="5 9" id="KW-0812">Transmembrane</keyword>
<accession>A0A6A6ZXL5</accession>
<evidence type="ECO:0000256" key="8">
    <source>
        <dbReference type="SAM" id="MobiDB-lite"/>
    </source>
</evidence>
<feature type="compositionally biased region" description="Polar residues" evidence="8">
    <location>
        <begin position="300"/>
        <end position="309"/>
    </location>
</feature>
<dbReference type="InterPro" id="IPR002523">
    <property type="entry name" value="MgTranspt_CorA/ZnTranspt_ZntB"/>
</dbReference>